<sequence>MALLTAPTTTMPRAALLRTRSAAISTTLRPPVTVALQFRHVLGLLLRHICFAAREFGIALFTATKVVVLNIFRVLRSSTTRSVQLTWTLWDSKRSRRIRKKLELEFFVLILGPGGNSLLLLLFWPGWLILIIETTKPVLPQSRSRAFASSGKASGSRSGNLGRTSDGNQRLATQRTLWDLLKDLLDTCTCLPLTMASSAGSAEEYEFVDHAESALTLDDIAEIRDWLRPTDYLAESGEFRRHLVS</sequence>
<reference evidence="3" key="1">
    <citation type="journal article" date="2023" name="Mol. Phylogenet. Evol.">
        <title>Genome-scale phylogeny and comparative genomics of the fungal order Sordariales.</title>
        <authorList>
            <person name="Hensen N."/>
            <person name="Bonometti L."/>
            <person name="Westerberg I."/>
            <person name="Brannstrom I.O."/>
            <person name="Guillou S."/>
            <person name="Cros-Aarteil S."/>
            <person name="Calhoun S."/>
            <person name="Haridas S."/>
            <person name="Kuo A."/>
            <person name="Mondo S."/>
            <person name="Pangilinan J."/>
            <person name="Riley R."/>
            <person name="LaButti K."/>
            <person name="Andreopoulos B."/>
            <person name="Lipzen A."/>
            <person name="Chen C."/>
            <person name="Yan M."/>
            <person name="Daum C."/>
            <person name="Ng V."/>
            <person name="Clum A."/>
            <person name="Steindorff A."/>
            <person name="Ohm R.A."/>
            <person name="Martin F."/>
            <person name="Silar P."/>
            <person name="Natvig D.O."/>
            <person name="Lalanne C."/>
            <person name="Gautier V."/>
            <person name="Ament-Velasquez S.L."/>
            <person name="Kruys A."/>
            <person name="Hutchinson M.I."/>
            <person name="Powell A.J."/>
            <person name="Barry K."/>
            <person name="Miller A.N."/>
            <person name="Grigoriev I.V."/>
            <person name="Debuchy R."/>
            <person name="Gladieux P."/>
            <person name="Hiltunen Thoren M."/>
            <person name="Johannesson H."/>
        </authorList>
    </citation>
    <scope>NUCLEOTIDE SEQUENCE</scope>
    <source>
        <strain evidence="3">CBS 232.78</strain>
    </source>
</reference>
<evidence type="ECO:0000313" key="4">
    <source>
        <dbReference type="Proteomes" id="UP001285441"/>
    </source>
</evidence>
<dbReference type="AlphaFoldDB" id="A0AAE0TZE8"/>
<name>A0AAE0TZE8_9PEZI</name>
<evidence type="ECO:0000313" key="3">
    <source>
        <dbReference type="EMBL" id="KAK3385298.1"/>
    </source>
</evidence>
<feature type="region of interest" description="Disordered" evidence="1">
    <location>
        <begin position="148"/>
        <end position="167"/>
    </location>
</feature>
<proteinExistence type="predicted"/>
<protein>
    <submittedName>
        <fullName evidence="3">Uncharacterized protein</fullName>
    </submittedName>
</protein>
<organism evidence="3 4">
    <name type="scientific">Podospora didyma</name>
    <dbReference type="NCBI Taxonomy" id="330526"/>
    <lineage>
        <taxon>Eukaryota</taxon>
        <taxon>Fungi</taxon>
        <taxon>Dikarya</taxon>
        <taxon>Ascomycota</taxon>
        <taxon>Pezizomycotina</taxon>
        <taxon>Sordariomycetes</taxon>
        <taxon>Sordariomycetidae</taxon>
        <taxon>Sordariales</taxon>
        <taxon>Podosporaceae</taxon>
        <taxon>Podospora</taxon>
    </lineage>
</organism>
<keyword evidence="4" id="KW-1185">Reference proteome</keyword>
<keyword evidence="2" id="KW-0472">Membrane</keyword>
<dbReference type="Proteomes" id="UP001285441">
    <property type="component" value="Unassembled WGS sequence"/>
</dbReference>
<dbReference type="EMBL" id="JAULSW010000004">
    <property type="protein sequence ID" value="KAK3385298.1"/>
    <property type="molecule type" value="Genomic_DNA"/>
</dbReference>
<gene>
    <name evidence="3" type="ORF">B0H63DRAFT_559934</name>
</gene>
<evidence type="ECO:0000256" key="2">
    <source>
        <dbReference type="SAM" id="Phobius"/>
    </source>
</evidence>
<comment type="caution">
    <text evidence="3">The sequence shown here is derived from an EMBL/GenBank/DDBJ whole genome shotgun (WGS) entry which is preliminary data.</text>
</comment>
<accession>A0AAE0TZE8</accession>
<keyword evidence="2" id="KW-0812">Transmembrane</keyword>
<feature type="compositionally biased region" description="Low complexity" evidence="1">
    <location>
        <begin position="148"/>
        <end position="159"/>
    </location>
</feature>
<feature type="transmembrane region" description="Helical" evidence="2">
    <location>
        <begin position="106"/>
        <end position="132"/>
    </location>
</feature>
<evidence type="ECO:0000256" key="1">
    <source>
        <dbReference type="SAM" id="MobiDB-lite"/>
    </source>
</evidence>
<reference evidence="3" key="2">
    <citation type="submission" date="2023-06" db="EMBL/GenBank/DDBJ databases">
        <authorList>
            <consortium name="Lawrence Berkeley National Laboratory"/>
            <person name="Haridas S."/>
            <person name="Hensen N."/>
            <person name="Bonometti L."/>
            <person name="Westerberg I."/>
            <person name="Brannstrom I.O."/>
            <person name="Guillou S."/>
            <person name="Cros-Aarteil S."/>
            <person name="Calhoun S."/>
            <person name="Kuo A."/>
            <person name="Mondo S."/>
            <person name="Pangilinan J."/>
            <person name="Riley R."/>
            <person name="LaButti K."/>
            <person name="Andreopoulos B."/>
            <person name="Lipzen A."/>
            <person name="Chen C."/>
            <person name="Yanf M."/>
            <person name="Daum C."/>
            <person name="Ng V."/>
            <person name="Clum A."/>
            <person name="Steindorff A."/>
            <person name="Ohm R."/>
            <person name="Martin F."/>
            <person name="Silar P."/>
            <person name="Natvig D."/>
            <person name="Lalanne C."/>
            <person name="Gautier V."/>
            <person name="Ament-velasquez S.L."/>
            <person name="Kruys A."/>
            <person name="Hutchinson M.I."/>
            <person name="Powell A.J."/>
            <person name="Barry K."/>
            <person name="Miller A.N."/>
            <person name="Grigoriev I.V."/>
            <person name="Debuchy R."/>
            <person name="Gladieux P."/>
            <person name="Thoren M.H."/>
            <person name="Johannesson H."/>
        </authorList>
    </citation>
    <scope>NUCLEOTIDE SEQUENCE</scope>
    <source>
        <strain evidence="3">CBS 232.78</strain>
    </source>
</reference>
<keyword evidence="2" id="KW-1133">Transmembrane helix</keyword>